<evidence type="ECO:0000256" key="3">
    <source>
        <dbReference type="ARBA" id="ARBA00023163"/>
    </source>
</evidence>
<organism evidence="6 7">
    <name type="scientific">Salibaculum griseiflavum</name>
    <dbReference type="NCBI Taxonomy" id="1914409"/>
    <lineage>
        <taxon>Bacteria</taxon>
        <taxon>Pseudomonadati</taxon>
        <taxon>Pseudomonadota</taxon>
        <taxon>Alphaproteobacteria</taxon>
        <taxon>Rhodobacterales</taxon>
        <taxon>Roseobacteraceae</taxon>
        <taxon>Salibaculum</taxon>
    </lineage>
</organism>
<comment type="caution">
    <text evidence="6">The sequence shown here is derived from an EMBL/GenBank/DDBJ whole genome shotgun (WGS) entry which is preliminary data.</text>
</comment>
<dbReference type="EMBL" id="QETF01000002">
    <property type="protein sequence ID" value="PWG18119.1"/>
    <property type="molecule type" value="Genomic_DNA"/>
</dbReference>
<evidence type="ECO:0000313" key="6">
    <source>
        <dbReference type="EMBL" id="PWG18119.1"/>
    </source>
</evidence>
<dbReference type="OrthoDB" id="9808528at2"/>
<dbReference type="InterPro" id="IPR012318">
    <property type="entry name" value="HTH_CRP"/>
</dbReference>
<dbReference type="InterPro" id="IPR036388">
    <property type="entry name" value="WH-like_DNA-bd_sf"/>
</dbReference>
<dbReference type="InterPro" id="IPR018490">
    <property type="entry name" value="cNMP-bd_dom_sf"/>
</dbReference>
<evidence type="ECO:0000259" key="5">
    <source>
        <dbReference type="PROSITE" id="PS51063"/>
    </source>
</evidence>
<evidence type="ECO:0008006" key="8">
    <source>
        <dbReference type="Google" id="ProtNLM"/>
    </source>
</evidence>
<keyword evidence="3" id="KW-0804">Transcription</keyword>
<keyword evidence="7" id="KW-1185">Reference proteome</keyword>
<dbReference type="PROSITE" id="PS50042">
    <property type="entry name" value="CNMP_BINDING_3"/>
    <property type="match status" value="1"/>
</dbReference>
<evidence type="ECO:0000313" key="7">
    <source>
        <dbReference type="Proteomes" id="UP000245293"/>
    </source>
</evidence>
<dbReference type="InterPro" id="IPR000595">
    <property type="entry name" value="cNMP-bd_dom"/>
</dbReference>
<dbReference type="SUPFAM" id="SSF51206">
    <property type="entry name" value="cAMP-binding domain-like"/>
    <property type="match status" value="1"/>
</dbReference>
<dbReference type="Pfam" id="PF00027">
    <property type="entry name" value="cNMP_binding"/>
    <property type="match status" value="1"/>
</dbReference>
<gene>
    <name evidence="6" type="ORF">DFK10_02340</name>
</gene>
<proteinExistence type="predicted"/>
<dbReference type="Pfam" id="PF13545">
    <property type="entry name" value="HTH_Crp_2"/>
    <property type="match status" value="1"/>
</dbReference>
<dbReference type="PANTHER" id="PTHR24567:SF26">
    <property type="entry name" value="REGULATORY PROTEIN YEIL"/>
    <property type="match status" value="1"/>
</dbReference>
<feature type="domain" description="HTH crp-type" evidence="5">
    <location>
        <begin position="163"/>
        <end position="235"/>
    </location>
</feature>
<name>A0A2V1P6J6_9RHOB</name>
<dbReference type="AlphaFoldDB" id="A0A2V1P6J6"/>
<dbReference type="SUPFAM" id="SSF46785">
    <property type="entry name" value="Winged helix' DNA-binding domain"/>
    <property type="match status" value="1"/>
</dbReference>
<evidence type="ECO:0000256" key="2">
    <source>
        <dbReference type="ARBA" id="ARBA00023125"/>
    </source>
</evidence>
<keyword evidence="2" id="KW-0238">DNA-binding</keyword>
<evidence type="ECO:0000256" key="1">
    <source>
        <dbReference type="ARBA" id="ARBA00023015"/>
    </source>
</evidence>
<dbReference type="CDD" id="cd00038">
    <property type="entry name" value="CAP_ED"/>
    <property type="match status" value="1"/>
</dbReference>
<dbReference type="Proteomes" id="UP000245293">
    <property type="component" value="Unassembled WGS sequence"/>
</dbReference>
<dbReference type="PANTHER" id="PTHR24567">
    <property type="entry name" value="CRP FAMILY TRANSCRIPTIONAL REGULATORY PROTEIN"/>
    <property type="match status" value="1"/>
</dbReference>
<dbReference type="GO" id="GO:0003677">
    <property type="term" value="F:DNA binding"/>
    <property type="evidence" value="ECO:0007669"/>
    <property type="project" value="UniProtKB-KW"/>
</dbReference>
<keyword evidence="1" id="KW-0805">Transcription regulation</keyword>
<dbReference type="InterPro" id="IPR050397">
    <property type="entry name" value="Env_Response_Regulators"/>
</dbReference>
<dbReference type="PROSITE" id="PS51063">
    <property type="entry name" value="HTH_CRP_2"/>
    <property type="match status" value="1"/>
</dbReference>
<accession>A0A2V1P6J6</accession>
<dbReference type="Gene3D" id="1.10.10.10">
    <property type="entry name" value="Winged helix-like DNA-binding domain superfamily/Winged helix DNA-binding domain"/>
    <property type="match status" value="1"/>
</dbReference>
<dbReference type="InterPro" id="IPR036390">
    <property type="entry name" value="WH_DNA-bd_sf"/>
</dbReference>
<feature type="domain" description="Cyclic nucleotide-binding" evidence="4">
    <location>
        <begin position="51"/>
        <end position="153"/>
    </location>
</feature>
<evidence type="ECO:0000259" key="4">
    <source>
        <dbReference type="PROSITE" id="PS50042"/>
    </source>
</evidence>
<dbReference type="SMART" id="SM00100">
    <property type="entry name" value="cNMP"/>
    <property type="match status" value="1"/>
</dbReference>
<dbReference type="Gene3D" id="2.60.120.10">
    <property type="entry name" value="Jelly Rolls"/>
    <property type="match status" value="1"/>
</dbReference>
<sequence>MAASAAQGFARPDRRTGGRARCAHCRRCERVFGRGGKPIVVSRSPFDPIPLFDDVPRAQIDGLGLRWSVAEIPAGNTIFSQDDDSRDVMFLLSGRLIAVYWTAEGREVVFTRFPIGSSLGELSAIDDKARSLAIFAKTDARLLRLEQASYLRLTDKTLELTTLSIDKRVRLFLVRLAIESNKLCPGGKIEKAPTHAEIADMIGANREVVSRTISKLVRQGAIRSGRQRVEILDPDLLAEDL</sequence>
<reference evidence="7" key="1">
    <citation type="submission" date="2018-05" db="EMBL/GenBank/DDBJ databases">
        <authorList>
            <person name="Du Z."/>
            <person name="Wang X."/>
        </authorList>
    </citation>
    <scope>NUCLEOTIDE SEQUENCE [LARGE SCALE GENOMIC DNA]</scope>
    <source>
        <strain evidence="7">WDS4C29</strain>
    </source>
</reference>
<dbReference type="GO" id="GO:0005829">
    <property type="term" value="C:cytosol"/>
    <property type="evidence" value="ECO:0007669"/>
    <property type="project" value="TreeGrafter"/>
</dbReference>
<dbReference type="SMART" id="SM00419">
    <property type="entry name" value="HTH_CRP"/>
    <property type="match status" value="1"/>
</dbReference>
<dbReference type="InterPro" id="IPR014710">
    <property type="entry name" value="RmlC-like_jellyroll"/>
</dbReference>
<dbReference type="GO" id="GO:0003700">
    <property type="term" value="F:DNA-binding transcription factor activity"/>
    <property type="evidence" value="ECO:0007669"/>
    <property type="project" value="TreeGrafter"/>
</dbReference>
<protein>
    <recommendedName>
        <fullName evidence="8">Crp/Fnr family transcriptional regulator</fullName>
    </recommendedName>
</protein>